<evidence type="ECO:0000313" key="2">
    <source>
        <dbReference type="Proteomes" id="UP000309997"/>
    </source>
</evidence>
<gene>
    <name evidence="1" type="ORF">D5086_017423</name>
</gene>
<dbReference type="Proteomes" id="UP000309997">
    <property type="component" value="Unassembled WGS sequence"/>
</dbReference>
<protein>
    <submittedName>
        <fullName evidence="1">Uncharacterized protein</fullName>
    </submittedName>
</protein>
<organism evidence="1 2">
    <name type="scientific">Populus alba</name>
    <name type="common">White poplar</name>
    <dbReference type="NCBI Taxonomy" id="43335"/>
    <lineage>
        <taxon>Eukaryota</taxon>
        <taxon>Viridiplantae</taxon>
        <taxon>Streptophyta</taxon>
        <taxon>Embryophyta</taxon>
        <taxon>Tracheophyta</taxon>
        <taxon>Spermatophyta</taxon>
        <taxon>Magnoliopsida</taxon>
        <taxon>eudicotyledons</taxon>
        <taxon>Gunneridae</taxon>
        <taxon>Pentapetalae</taxon>
        <taxon>rosids</taxon>
        <taxon>fabids</taxon>
        <taxon>Malpighiales</taxon>
        <taxon>Salicaceae</taxon>
        <taxon>Saliceae</taxon>
        <taxon>Populus</taxon>
    </lineage>
</organism>
<sequence length="294" mass="32115">MNWPLVLLLKVGFKWSLGAGALVGANVDSGTTSYLGEGPLFCPTSPIVFFVIGFLLENRCYVNACPPVVFGLEISSLNHHVPFSSRGSLPQLHVDPSLSIHHVFVEDYSDNYDLDDEEVDFDSSYEDYIGTRAAPVASPVCATSPLVAPVEGTVPLDATLNVQRQTCLLTVDLLLLIEAELVSASEAATHNFGDWKLVRNKKAKCKPSLSKTSSGSPHVDFCLAQDNPYMVHRERQPTPPLPVARHLSAPAPKVLAGHRTDKGKSVVSWTSGHHSSINWYARKEKGSATHWWCI</sequence>
<reference evidence="1 2" key="1">
    <citation type="journal article" date="2024" name="Plant Biotechnol. J.">
        <title>Genome and CRISPR/Cas9 system of a widespread forest tree (Populus alba) in the world.</title>
        <authorList>
            <person name="Liu Y.J."/>
            <person name="Jiang P.F."/>
            <person name="Han X.M."/>
            <person name="Li X.Y."/>
            <person name="Wang H.M."/>
            <person name="Wang Y.J."/>
            <person name="Wang X.X."/>
            <person name="Zeng Q.Y."/>
        </authorList>
    </citation>
    <scope>NUCLEOTIDE SEQUENCE [LARGE SCALE GENOMIC DNA]</scope>
    <source>
        <strain evidence="2">cv. PAL-ZL1</strain>
    </source>
</reference>
<comment type="caution">
    <text evidence="1">The sequence shown here is derived from an EMBL/GenBank/DDBJ whole genome shotgun (WGS) entry which is preliminary data.</text>
</comment>
<dbReference type="EMBL" id="RCHU02000008">
    <property type="protein sequence ID" value="KAL3583091.1"/>
    <property type="molecule type" value="Genomic_DNA"/>
</dbReference>
<name>A0ACC4BXE3_POPAL</name>
<accession>A0ACC4BXE3</accession>
<keyword evidence="2" id="KW-1185">Reference proteome</keyword>
<proteinExistence type="predicted"/>
<evidence type="ECO:0000313" key="1">
    <source>
        <dbReference type="EMBL" id="KAL3583091.1"/>
    </source>
</evidence>